<evidence type="ECO:0000256" key="14">
    <source>
        <dbReference type="ARBA" id="ARBA00066456"/>
    </source>
</evidence>
<accession>A0AAV4IWQ0</accession>
<dbReference type="EC" id="3.4.16.2" evidence="14"/>
<evidence type="ECO:0000256" key="6">
    <source>
        <dbReference type="ARBA" id="ARBA00022729"/>
    </source>
</evidence>
<evidence type="ECO:0000256" key="11">
    <source>
        <dbReference type="ARBA" id="ARBA00023228"/>
    </source>
</evidence>
<evidence type="ECO:0000256" key="2">
    <source>
        <dbReference type="ARBA" id="ARBA00011079"/>
    </source>
</evidence>
<dbReference type="GO" id="GO:0005764">
    <property type="term" value="C:lysosome"/>
    <property type="evidence" value="ECO:0007669"/>
    <property type="project" value="UniProtKB-SubCell"/>
</dbReference>
<comment type="caution">
    <text evidence="19">The sequence shown here is derived from an EMBL/GenBank/DDBJ whole genome shotgun (WGS) entry which is preliminary data.</text>
</comment>
<feature type="signal peptide" evidence="18">
    <location>
        <begin position="1"/>
        <end position="21"/>
    </location>
</feature>
<keyword evidence="11" id="KW-0458">Lysosome</keyword>
<evidence type="ECO:0000256" key="9">
    <source>
        <dbReference type="ARBA" id="ARBA00023157"/>
    </source>
</evidence>
<keyword evidence="10" id="KW-0325">Glycoprotein</keyword>
<dbReference type="EMBL" id="BMAT01009838">
    <property type="protein sequence ID" value="GFS14550.1"/>
    <property type="molecule type" value="Genomic_DNA"/>
</dbReference>
<dbReference type="AlphaFoldDB" id="A0AAV4IWQ0"/>
<proteinExistence type="inferred from homology"/>
<dbReference type="Proteomes" id="UP000762676">
    <property type="component" value="Unassembled WGS sequence"/>
</dbReference>
<evidence type="ECO:0000256" key="13">
    <source>
        <dbReference type="ARBA" id="ARBA00059701"/>
    </source>
</evidence>
<evidence type="ECO:0000256" key="8">
    <source>
        <dbReference type="ARBA" id="ARBA00023145"/>
    </source>
</evidence>
<dbReference type="PANTHER" id="PTHR11010">
    <property type="entry name" value="PROTEASE S28 PRO-X CARBOXYPEPTIDASE-RELATED"/>
    <property type="match status" value="1"/>
</dbReference>
<evidence type="ECO:0000313" key="20">
    <source>
        <dbReference type="Proteomes" id="UP000762676"/>
    </source>
</evidence>
<comment type="subcellular location">
    <subcellularLocation>
        <location evidence="1">Lysosome</location>
    </subcellularLocation>
</comment>
<dbReference type="FunFam" id="1.20.120.980:FF:000002">
    <property type="entry name" value="lysosomal Pro-X carboxypeptidase"/>
    <property type="match status" value="1"/>
</dbReference>
<evidence type="ECO:0000256" key="16">
    <source>
        <dbReference type="ARBA" id="ARBA00076475"/>
    </source>
</evidence>
<evidence type="ECO:0000313" key="19">
    <source>
        <dbReference type="EMBL" id="GFS14550.1"/>
    </source>
</evidence>
<evidence type="ECO:0000256" key="18">
    <source>
        <dbReference type="SAM" id="SignalP"/>
    </source>
</evidence>
<evidence type="ECO:0000256" key="4">
    <source>
        <dbReference type="ARBA" id="ARBA00022645"/>
    </source>
</evidence>
<evidence type="ECO:0000256" key="7">
    <source>
        <dbReference type="ARBA" id="ARBA00022801"/>
    </source>
</evidence>
<dbReference type="Pfam" id="PF05577">
    <property type="entry name" value="Peptidase_S28"/>
    <property type="match status" value="1"/>
</dbReference>
<comment type="catalytic activity">
    <reaction evidence="12">
        <text>Cleavage of a -Pro-|-Xaa bond to release a C-terminal amino acid.</text>
        <dbReference type="EC" id="3.4.16.2"/>
    </reaction>
</comment>
<keyword evidence="4" id="KW-0121">Carboxypeptidase</keyword>
<dbReference type="GO" id="GO:0004185">
    <property type="term" value="F:serine-type carboxypeptidase activity"/>
    <property type="evidence" value="ECO:0007669"/>
    <property type="project" value="UniProtKB-EC"/>
</dbReference>
<dbReference type="InterPro" id="IPR008758">
    <property type="entry name" value="Peptidase_S28"/>
</dbReference>
<keyword evidence="5" id="KW-0645">Protease</keyword>
<feature type="non-terminal residue" evidence="19">
    <location>
        <position position="309"/>
    </location>
</feature>
<dbReference type="InterPro" id="IPR042269">
    <property type="entry name" value="Ser_carbopepase_S28_SKS"/>
</dbReference>
<reference evidence="19 20" key="1">
    <citation type="journal article" date="2021" name="Elife">
        <title>Chloroplast acquisition without the gene transfer in kleptoplastic sea slugs, Plakobranchus ocellatus.</title>
        <authorList>
            <person name="Maeda T."/>
            <person name="Takahashi S."/>
            <person name="Yoshida T."/>
            <person name="Shimamura S."/>
            <person name="Takaki Y."/>
            <person name="Nagai Y."/>
            <person name="Toyoda A."/>
            <person name="Suzuki Y."/>
            <person name="Arimoto A."/>
            <person name="Ishii H."/>
            <person name="Satoh N."/>
            <person name="Nishiyama T."/>
            <person name="Hasebe M."/>
            <person name="Maruyama T."/>
            <person name="Minagawa J."/>
            <person name="Obokata J."/>
            <person name="Shigenobu S."/>
        </authorList>
    </citation>
    <scope>NUCLEOTIDE SEQUENCE [LARGE SCALE GENOMIC DNA]</scope>
</reference>
<evidence type="ECO:0000256" key="10">
    <source>
        <dbReference type="ARBA" id="ARBA00023180"/>
    </source>
</evidence>
<evidence type="ECO:0000256" key="15">
    <source>
        <dbReference type="ARBA" id="ARBA00073691"/>
    </source>
</evidence>
<keyword evidence="7" id="KW-0378">Hydrolase</keyword>
<keyword evidence="20" id="KW-1185">Reference proteome</keyword>
<evidence type="ECO:0000256" key="17">
    <source>
        <dbReference type="ARBA" id="ARBA00076608"/>
    </source>
</evidence>
<keyword evidence="9" id="KW-1015">Disulfide bond</keyword>
<gene>
    <name evidence="19" type="ORF">ElyMa_004910100</name>
</gene>
<comment type="function">
    <text evidence="13">Cleaves C-terminal amino acids linked to proline in peptides such as angiotensin II, III and des-Arg9-bradykinin. This cleavage occurs at acidic pH, but enzymatic activity is retained with some substrates at neutral pH.</text>
</comment>
<organism evidence="19 20">
    <name type="scientific">Elysia marginata</name>
    <dbReference type="NCBI Taxonomy" id="1093978"/>
    <lineage>
        <taxon>Eukaryota</taxon>
        <taxon>Metazoa</taxon>
        <taxon>Spiralia</taxon>
        <taxon>Lophotrochozoa</taxon>
        <taxon>Mollusca</taxon>
        <taxon>Gastropoda</taxon>
        <taxon>Heterobranchia</taxon>
        <taxon>Euthyneura</taxon>
        <taxon>Panpulmonata</taxon>
        <taxon>Sacoglossa</taxon>
        <taxon>Placobranchoidea</taxon>
        <taxon>Plakobranchidae</taxon>
        <taxon>Elysia</taxon>
    </lineage>
</organism>
<comment type="subunit">
    <text evidence="3">Homodimer.</text>
</comment>
<dbReference type="PANTHER" id="PTHR11010:SF38">
    <property type="entry name" value="LYSOSOMAL PRO-X CARBOXYPEPTIDASE"/>
    <property type="match status" value="1"/>
</dbReference>
<comment type="similarity">
    <text evidence="2">Belongs to the peptidase S28 family.</text>
</comment>
<dbReference type="GO" id="GO:0008239">
    <property type="term" value="F:dipeptidyl-peptidase activity"/>
    <property type="evidence" value="ECO:0007669"/>
    <property type="project" value="TreeGrafter"/>
</dbReference>
<dbReference type="InterPro" id="IPR029058">
    <property type="entry name" value="AB_hydrolase_fold"/>
</dbReference>
<dbReference type="SUPFAM" id="SSF53474">
    <property type="entry name" value="alpha/beta-Hydrolases"/>
    <property type="match status" value="1"/>
</dbReference>
<dbReference type="GO" id="GO:0006508">
    <property type="term" value="P:proteolysis"/>
    <property type="evidence" value="ECO:0007669"/>
    <property type="project" value="UniProtKB-KW"/>
</dbReference>
<dbReference type="Gene3D" id="1.20.120.980">
    <property type="entry name" value="Serine carboxypeptidase S28, SKS domain"/>
    <property type="match status" value="1"/>
</dbReference>
<evidence type="ECO:0000256" key="3">
    <source>
        <dbReference type="ARBA" id="ARBA00011738"/>
    </source>
</evidence>
<name>A0AAV4IWQ0_9GAST</name>
<feature type="chain" id="PRO_5043999863" description="Lysosomal Pro-X carboxypeptidase" evidence="18">
    <location>
        <begin position="22"/>
        <end position="309"/>
    </location>
</feature>
<protein>
    <recommendedName>
        <fullName evidence="15">Lysosomal Pro-X carboxypeptidase</fullName>
        <ecNumber evidence="14">3.4.16.2</ecNumber>
    </recommendedName>
    <alternativeName>
        <fullName evidence="17">Proline carboxypeptidase</fullName>
    </alternativeName>
    <alternativeName>
        <fullName evidence="16">Prolylcarboxypeptidase</fullName>
    </alternativeName>
</protein>
<evidence type="ECO:0000256" key="1">
    <source>
        <dbReference type="ARBA" id="ARBA00004371"/>
    </source>
</evidence>
<sequence length="309" mass="34563">MDNCVYLLLGAFLLAGSGSDAFTSTFFNRSNRAGYYRPRSTEINFNLLAKKTPLQTGYTYRTLYFDQKVDHFGFAQDQTFKNRSLAASAPIWQFTGITPCNAFYDVTTATWARASETCVANANKGYSTLEQIGADAAGLKFISSTFRLCDALTSMADVETFKGFLSDMYVDFAMVDYPYPASFLADLPAWPIKEACKPLLAPLSGKALLEALSQVTNLYFNYTGAAKCVNWKGDGGTPALGYLGWDYQSCTEMVMPMCSNGTGMFYKMDWDFQVYSDNCFKQFGVRPRKDWIKDYYWGTDLSSASNIIF</sequence>
<evidence type="ECO:0000256" key="12">
    <source>
        <dbReference type="ARBA" id="ARBA00052013"/>
    </source>
</evidence>
<keyword evidence="6 18" id="KW-0732">Signal</keyword>
<keyword evidence="8" id="KW-0865">Zymogen</keyword>
<evidence type="ECO:0000256" key="5">
    <source>
        <dbReference type="ARBA" id="ARBA00022670"/>
    </source>
</evidence>